<dbReference type="GO" id="GO:0005524">
    <property type="term" value="F:ATP binding"/>
    <property type="evidence" value="ECO:0007669"/>
    <property type="project" value="UniProtKB-KW"/>
</dbReference>
<keyword evidence="3" id="KW-1185">Reference proteome</keyword>
<name>A0A6H9V4A3_9ACTN</name>
<organism evidence="2 3">
    <name type="scientific">Streptomyces luteolifulvus</name>
    <dbReference type="NCBI Taxonomy" id="2615112"/>
    <lineage>
        <taxon>Bacteria</taxon>
        <taxon>Bacillati</taxon>
        <taxon>Actinomycetota</taxon>
        <taxon>Actinomycetes</taxon>
        <taxon>Kitasatosporales</taxon>
        <taxon>Streptomycetaceae</taxon>
        <taxon>Streptomyces</taxon>
    </lineage>
</organism>
<dbReference type="InterPro" id="IPR041664">
    <property type="entry name" value="AAA_16"/>
</dbReference>
<evidence type="ECO:0000313" key="2">
    <source>
        <dbReference type="EMBL" id="KAB1147696.1"/>
    </source>
</evidence>
<sequence length="382" mass="42012">MAAQVPGSQLEGGHAVTAPAIGERHPPANPYRQVGRVAEGDRFVGRDGLVRLIQSAWQEQGRPSNVRVLGYHRTGKTSLVRRALQACPVRRTDLVSVWLDVGTHDSGADLFRSMTRQVMAEFRERARRGEKGAPDELGAINAAVQQDGNWGDLRESVRDFFKALCRHGHHVLAVLDEFDRATNTFTRLAEFQLLRSLASDPPYSLGLITISRRDIESIEVDAAGGSILGGVVATRRHVGMFTDEEADLMLARAAAVGIGLAALREEIIARTGLHPFLLELLCNRIVDLHRTTGRLDVRAAYEQEAPTFDTQFAQLRQNIEADSEGRATALLRKLAVGRPAEPESPELSRLKQMGVASSGPERVTLFSREFAHYIQMSALDQA</sequence>
<evidence type="ECO:0000259" key="1">
    <source>
        <dbReference type="Pfam" id="PF13191"/>
    </source>
</evidence>
<dbReference type="AlphaFoldDB" id="A0A6H9V4A3"/>
<dbReference type="Proteomes" id="UP000442707">
    <property type="component" value="Unassembled WGS sequence"/>
</dbReference>
<dbReference type="Gene3D" id="3.40.50.300">
    <property type="entry name" value="P-loop containing nucleotide triphosphate hydrolases"/>
    <property type="match status" value="1"/>
</dbReference>
<evidence type="ECO:0000313" key="3">
    <source>
        <dbReference type="Proteomes" id="UP000442707"/>
    </source>
</evidence>
<protein>
    <submittedName>
        <fullName evidence="2">ATP-binding protein</fullName>
    </submittedName>
</protein>
<proteinExistence type="predicted"/>
<dbReference type="Pfam" id="PF13191">
    <property type="entry name" value="AAA_16"/>
    <property type="match status" value="1"/>
</dbReference>
<reference evidence="2 3" key="1">
    <citation type="submission" date="2019-09" db="EMBL/GenBank/DDBJ databases">
        <title>Screening of Novel Bioactive Compounds from Soil-Associated.</title>
        <authorList>
            <person name="Zhao S."/>
        </authorList>
    </citation>
    <scope>NUCLEOTIDE SEQUENCE [LARGE SCALE GENOMIC DNA]</scope>
    <source>
        <strain evidence="2 3">HIT-DPA4</strain>
    </source>
</reference>
<keyword evidence="2" id="KW-0547">Nucleotide-binding</keyword>
<accession>A0A6H9V4A3</accession>
<dbReference type="SUPFAM" id="SSF52540">
    <property type="entry name" value="P-loop containing nucleoside triphosphate hydrolases"/>
    <property type="match status" value="1"/>
</dbReference>
<dbReference type="EMBL" id="VZRB01000006">
    <property type="protein sequence ID" value="KAB1147696.1"/>
    <property type="molecule type" value="Genomic_DNA"/>
</dbReference>
<comment type="caution">
    <text evidence="2">The sequence shown here is derived from an EMBL/GenBank/DDBJ whole genome shotgun (WGS) entry which is preliminary data.</text>
</comment>
<feature type="domain" description="Orc1-like AAA ATPase" evidence="1">
    <location>
        <begin position="42"/>
        <end position="207"/>
    </location>
</feature>
<keyword evidence="2" id="KW-0067">ATP-binding</keyword>
<gene>
    <name evidence="2" type="ORF">F7R91_11430</name>
</gene>
<dbReference type="InterPro" id="IPR027417">
    <property type="entry name" value="P-loop_NTPase"/>
</dbReference>